<proteinExistence type="predicted"/>
<name>A0A829R947_LISGR</name>
<reference evidence="1 2" key="1">
    <citation type="submission" date="2012-12" db="EMBL/GenBank/DDBJ databases">
        <title>Novel taxa of Listeriaceae from agricultural environments in the United States.</title>
        <authorList>
            <person name="den Bakker H.C."/>
            <person name="Allred A."/>
            <person name="Warchocki S."/>
            <person name="Wright E.M."/>
            <person name="Burrell A."/>
            <person name="Nightingale K.K."/>
            <person name="Kephart D."/>
            <person name="Wiedmann M."/>
        </authorList>
    </citation>
    <scope>NUCLEOTIDE SEQUENCE [LARGE SCALE GENOMIC DNA]</scope>
    <source>
        <strain evidence="1 2">FSL F6-1183</strain>
    </source>
</reference>
<accession>A0A829R947</accession>
<sequence>MDNLVSQAKKVNLKHYKNLEDTWAKAIKEGKKSIGGYKNTL</sequence>
<comment type="caution">
    <text evidence="1">The sequence shown here is derived from an EMBL/GenBank/DDBJ whole genome shotgun (WGS) entry which is preliminary data.</text>
</comment>
<evidence type="ECO:0000313" key="2">
    <source>
        <dbReference type="Proteomes" id="UP000019251"/>
    </source>
</evidence>
<dbReference type="EMBL" id="AODG01000005">
    <property type="protein sequence ID" value="EUJ29309.1"/>
    <property type="molecule type" value="Genomic_DNA"/>
</dbReference>
<evidence type="ECO:0000313" key="1">
    <source>
        <dbReference type="EMBL" id="EUJ29309.1"/>
    </source>
</evidence>
<dbReference type="Proteomes" id="UP000019251">
    <property type="component" value="Unassembled WGS sequence"/>
</dbReference>
<dbReference type="AlphaFoldDB" id="A0A829R947"/>
<organism evidence="1 2">
    <name type="scientific">Listeria grayi FSL F6-1183</name>
    <dbReference type="NCBI Taxonomy" id="1265827"/>
    <lineage>
        <taxon>Bacteria</taxon>
        <taxon>Bacillati</taxon>
        <taxon>Bacillota</taxon>
        <taxon>Bacilli</taxon>
        <taxon>Bacillales</taxon>
        <taxon>Listeriaceae</taxon>
        <taxon>Listeria</taxon>
    </lineage>
</organism>
<gene>
    <name evidence="1" type="ORF">LMUR_04263</name>
</gene>
<protein>
    <submittedName>
        <fullName evidence="1">Uncharacterized protein</fullName>
    </submittedName>
</protein>